<dbReference type="AlphaFoldDB" id="X1VCC8"/>
<dbReference type="InterPro" id="IPR013687">
    <property type="entry name" value="Disaggr-rel"/>
</dbReference>
<organism evidence="2">
    <name type="scientific">marine sediment metagenome</name>
    <dbReference type="NCBI Taxonomy" id="412755"/>
    <lineage>
        <taxon>unclassified sequences</taxon>
        <taxon>metagenomes</taxon>
        <taxon>ecological metagenomes</taxon>
    </lineage>
</organism>
<feature type="domain" description="Disaggregatase-related" evidence="1">
    <location>
        <begin position="23"/>
        <end position="146"/>
    </location>
</feature>
<evidence type="ECO:0000313" key="2">
    <source>
        <dbReference type="EMBL" id="GAJ11336.1"/>
    </source>
</evidence>
<comment type="caution">
    <text evidence="2">The sequence shown here is derived from an EMBL/GenBank/DDBJ whole genome shotgun (WGS) entry which is preliminary data.</text>
</comment>
<feature type="non-terminal residue" evidence="2">
    <location>
        <position position="1"/>
    </location>
</feature>
<feature type="non-terminal residue" evidence="2">
    <location>
        <position position="236"/>
    </location>
</feature>
<proteinExistence type="predicted"/>
<evidence type="ECO:0000259" key="1">
    <source>
        <dbReference type="Pfam" id="PF08480"/>
    </source>
</evidence>
<dbReference type="SUPFAM" id="SSF51126">
    <property type="entry name" value="Pectin lyase-like"/>
    <property type="match status" value="1"/>
</dbReference>
<dbReference type="InterPro" id="IPR011050">
    <property type="entry name" value="Pectin_lyase_fold/virulence"/>
</dbReference>
<reference evidence="2" key="1">
    <citation type="journal article" date="2014" name="Front. Microbiol.">
        <title>High frequency of phylogenetically diverse reductive dehalogenase-homologous genes in deep subseafloor sedimentary metagenomes.</title>
        <authorList>
            <person name="Kawai M."/>
            <person name="Futagami T."/>
            <person name="Toyoda A."/>
            <person name="Takaki Y."/>
            <person name="Nishi S."/>
            <person name="Hori S."/>
            <person name="Arai W."/>
            <person name="Tsubouchi T."/>
            <person name="Morono Y."/>
            <person name="Uchiyama I."/>
            <person name="Ito T."/>
            <person name="Fujiyama A."/>
            <person name="Inagaki F."/>
            <person name="Takami H."/>
        </authorList>
    </citation>
    <scope>NUCLEOTIDE SEQUENCE</scope>
    <source>
        <strain evidence="2">Expedition CK06-06</strain>
    </source>
</reference>
<accession>X1VCC8</accession>
<sequence length="236" mass="25796">KAYLMGHAPKYEDAVTFHTGEGRNSILKNFIITNSGTAISLNFSSPKIYNVTIANNFFGIAAYENSNPEILNCILWNNADGDLFECEARYSCIENGSQGEGNINTNPLFVDAVNGDYHLKSEGWRWNSIGQSWTWDNVTSRCIDAGDPCSPLGDEPMSVPRDPNNTYGINRYINMGAFGGTSQASMPPLNWPPVGEDRTPPIPDPAQWAPGGAPQEVYGGGGTFDYWIEMKAEPAT</sequence>
<dbReference type="Pfam" id="PF08480">
    <property type="entry name" value="Disaggr_assoc"/>
    <property type="match status" value="1"/>
</dbReference>
<name>X1VCC8_9ZZZZ</name>
<gene>
    <name evidence="2" type="ORF">S12H4_52863</name>
</gene>
<dbReference type="EMBL" id="BARW01033583">
    <property type="protein sequence ID" value="GAJ11336.1"/>
    <property type="molecule type" value="Genomic_DNA"/>
</dbReference>
<protein>
    <recommendedName>
        <fullName evidence="1">Disaggregatase-related domain-containing protein</fullName>
    </recommendedName>
</protein>